<keyword evidence="5" id="KW-1185">Reference proteome</keyword>
<evidence type="ECO:0000313" key="5">
    <source>
        <dbReference type="Proteomes" id="UP000663870"/>
    </source>
</evidence>
<dbReference type="PANTHER" id="PTHR46844:SF1">
    <property type="entry name" value="SLR5058 PROTEIN"/>
    <property type="match status" value="1"/>
</dbReference>
<comment type="caution">
    <text evidence="2">The sequence shown here is derived from an EMBL/GenBank/DDBJ whole genome shotgun (WGS) entry which is preliminary data.</text>
</comment>
<dbReference type="PANTHER" id="PTHR46844">
    <property type="entry name" value="SLR5058 PROTEIN"/>
    <property type="match status" value="1"/>
</dbReference>
<dbReference type="PROSITE" id="PS50837">
    <property type="entry name" value="NACHT"/>
    <property type="match status" value="1"/>
</dbReference>
<proteinExistence type="predicted"/>
<dbReference type="InterPro" id="IPR027417">
    <property type="entry name" value="P-loop_NTPase"/>
</dbReference>
<dbReference type="EMBL" id="CAJNOH010000907">
    <property type="protein sequence ID" value="CAF1146271.1"/>
    <property type="molecule type" value="Genomic_DNA"/>
</dbReference>
<accession>A0A814SL60</accession>
<evidence type="ECO:0000313" key="3">
    <source>
        <dbReference type="EMBL" id="CAF1379960.1"/>
    </source>
</evidence>
<dbReference type="Gene3D" id="3.40.50.300">
    <property type="entry name" value="P-loop containing nucleotide triphosphate hydrolases"/>
    <property type="match status" value="1"/>
</dbReference>
<gene>
    <name evidence="3" type="ORF">JXQ802_LOCUS33623</name>
    <name evidence="2" type="ORF">PYM288_LOCUS21980</name>
</gene>
<feature type="domain" description="NACHT" evidence="1">
    <location>
        <begin position="494"/>
        <end position="593"/>
    </location>
</feature>
<dbReference type="Proteomes" id="UP000663854">
    <property type="component" value="Unassembled WGS sequence"/>
</dbReference>
<organism evidence="2 4">
    <name type="scientific">Rotaria sordida</name>
    <dbReference type="NCBI Taxonomy" id="392033"/>
    <lineage>
        <taxon>Eukaryota</taxon>
        <taxon>Metazoa</taxon>
        <taxon>Spiralia</taxon>
        <taxon>Gnathifera</taxon>
        <taxon>Rotifera</taxon>
        <taxon>Eurotatoria</taxon>
        <taxon>Bdelloidea</taxon>
        <taxon>Philodinida</taxon>
        <taxon>Philodinidae</taxon>
        <taxon>Rotaria</taxon>
    </lineage>
</organism>
<protein>
    <recommendedName>
        <fullName evidence="1">NACHT domain-containing protein</fullName>
    </recommendedName>
</protein>
<evidence type="ECO:0000259" key="1">
    <source>
        <dbReference type="PROSITE" id="PS50837"/>
    </source>
</evidence>
<name>A0A814SL60_9BILA</name>
<dbReference type="Pfam" id="PF05729">
    <property type="entry name" value="NACHT"/>
    <property type="match status" value="1"/>
</dbReference>
<evidence type="ECO:0000313" key="4">
    <source>
        <dbReference type="Proteomes" id="UP000663854"/>
    </source>
</evidence>
<reference evidence="2" key="1">
    <citation type="submission" date="2021-02" db="EMBL/GenBank/DDBJ databases">
        <authorList>
            <person name="Nowell W R."/>
        </authorList>
    </citation>
    <scope>NUCLEOTIDE SEQUENCE</scope>
</reference>
<dbReference type="Proteomes" id="UP000663870">
    <property type="component" value="Unassembled WGS sequence"/>
</dbReference>
<evidence type="ECO:0000313" key="2">
    <source>
        <dbReference type="EMBL" id="CAF1146271.1"/>
    </source>
</evidence>
<dbReference type="SUPFAM" id="SSF52540">
    <property type="entry name" value="P-loop containing nucleoside triphosphate hydrolases"/>
    <property type="match status" value="1"/>
</dbReference>
<sequence length="1187" mass="139449">MTMSLEVSLYEAIRADVPLDTISNLIKQGVDCNLSHFDPNNLNFISPIQLAAGKSVYKYGALHLLYRNRNSPTKMQIEKHLAFYFNHYDSSNNEKNDLFLEFNISRLSHARISQYLPGEMDVINVALWNYDKVLLHGRQLNIGLTYDAFLKVRIYTLFRWLAEMRADSSSIHNSTAYAIIENELLHHLEAYYLLHDIRHIPVEFTKDMMRSKLNKEKSFRLLVLECYKDIAQNIIKKIKELQPKEEYIIPTGWDGHAVCITFRRIDQTHISIRVDNPSPFNPPKRHKIKPIAPGASVHRIRSKVLGLLDVANLDKNINYFMLLVDSMKRNLDEKTGIRLLYSSGRKIKGLEQRNDEAPTIIEQASTNCVVKCFEPGLRMRCGKQYERLCETLLKQEKITIIELMDKCKKYWEDDINGLPDQFDLFRKIDTIKILPAAPNFSLHEKLKSSYKRRYQHISNIINEQSSHRLEETFIELKFKEEETIIQFEDLFSKPRILILGEAGSGKTTICQYAAYSWACGTLWQNQFDWLFYIKMRNLNENIYPSRQENYTLIDIIINECYKESTFIDIDRRKLEFQIAHSSKILWILDGCDERIIPSHLSNIEQELLSKANLLLTSRPYGTHRCHYDMKVNIQGFTDDDIKTYIEKYFSYLKRTTAQQCKTFVFHSDQLQKVACIPVCLQLICILWNSNHTKELDTIEKAGQLYEKICEYLLRRYLLKFHGLCTSALASKDVFEHPKAEAFKLLEYLAFIVAQSNKFAISGEQIWNITGRLCMDVLQSGLLKQKSGYHSPIFAENVYYFIHRSFQEYLCGRYMRRELTLNCVKKQKEVIRFIADHKYFRRMRQTFQFFFDLDQSDSCMKEFWSAVDCEPRDLIGLRHFSRMMQWVLDGTCVLETGDKKNIDRRTIDVIKRWILNKDRRPHDSANIYLFEWSIGVISEQVWLDAFKEDLFIENSSKRRYFMPGLWSETNIHELRNIYGQIPKDVQKIFALIKNGPTERVLRSLQIDTDKFPPPIFPKQKSIPKWLQEVHNKAKQNEAIMTLEEFQTILHNYPSYAELNCRTTILDIHTWPLKIDPSALTDISQETLKLILELSQENVLFYRDFKLPIISFLQLYENSDDHNEILCSLIVSIALNSPCIVTASPGRQTSVRVHEHENFVDIDLGAIRRSKLLLEFDKIRQIYGYLYDF</sequence>
<dbReference type="AlphaFoldDB" id="A0A814SL60"/>
<dbReference type="InterPro" id="IPR007111">
    <property type="entry name" value="NACHT_NTPase"/>
</dbReference>
<dbReference type="EMBL" id="CAJNOL010001547">
    <property type="protein sequence ID" value="CAF1379960.1"/>
    <property type="molecule type" value="Genomic_DNA"/>
</dbReference>